<proteinExistence type="predicted"/>
<gene>
    <name evidence="2" type="ORF">Sru01_33290</name>
</gene>
<dbReference type="PRINTS" id="PR01217">
    <property type="entry name" value="PRICHEXTENSN"/>
</dbReference>
<dbReference type="Proteomes" id="UP000655287">
    <property type="component" value="Unassembled WGS sequence"/>
</dbReference>
<name>A0A919R2A6_9ACTN</name>
<evidence type="ECO:0000313" key="3">
    <source>
        <dbReference type="Proteomes" id="UP000655287"/>
    </source>
</evidence>
<accession>A0A919R2A6</accession>
<evidence type="ECO:0000313" key="2">
    <source>
        <dbReference type="EMBL" id="GII78347.1"/>
    </source>
</evidence>
<feature type="compositionally biased region" description="Low complexity" evidence="1">
    <location>
        <begin position="282"/>
        <end position="294"/>
    </location>
</feature>
<keyword evidence="3" id="KW-1185">Reference proteome</keyword>
<protein>
    <submittedName>
        <fullName evidence="2">Uncharacterized protein</fullName>
    </submittedName>
</protein>
<comment type="caution">
    <text evidence="2">The sequence shown here is derived from an EMBL/GenBank/DDBJ whole genome shotgun (WGS) entry which is preliminary data.</text>
</comment>
<evidence type="ECO:0000256" key="1">
    <source>
        <dbReference type="SAM" id="MobiDB-lite"/>
    </source>
</evidence>
<feature type="compositionally biased region" description="Pro residues" evidence="1">
    <location>
        <begin position="85"/>
        <end position="117"/>
    </location>
</feature>
<feature type="region of interest" description="Disordered" evidence="1">
    <location>
        <begin position="1"/>
        <end position="299"/>
    </location>
</feature>
<sequence>MTSSAPWAPGSPAEPPVRTGLGTPETGFDWSTLTELPRPAGAGGSEASRLSGDLVTDITPSVPRTEGILRHLGPPDGGDVGAPTWVPPVPPSGPGGGDPAPPVGPVGPGPVETPPHTGPWQVEPQDPLTGPDGAPWAQITPPVVQPSPPPASPVQIQPAPPDPMPVPPPGSVHPTPTPVPVGPTPTPPPGSVDPWPTPTPSPVNPTPYPTFPPVAYPTAPPAACPQHPAPADPAPAPMPVPPPAQPGRPLATKPPPADPGPARPSPPADPSPAPAHPKKKPPAGSGAGRPAGSHWPGYEVVTQSVNEFADAMGGAGDRTNRAGQAAPRIDASMGPLGGVPLVGLFYYRRVNAVAETFGKATGTLGGALTGSRDDLKVAAARYEQVEQANADAVRKAGR</sequence>
<feature type="compositionally biased region" description="Pro residues" evidence="1">
    <location>
        <begin position="143"/>
        <end position="275"/>
    </location>
</feature>
<dbReference type="EMBL" id="BOOU01000047">
    <property type="protein sequence ID" value="GII78347.1"/>
    <property type="molecule type" value="Genomic_DNA"/>
</dbReference>
<organism evidence="2 3">
    <name type="scientific">Sphaerisporangium rufum</name>
    <dbReference type="NCBI Taxonomy" id="1381558"/>
    <lineage>
        <taxon>Bacteria</taxon>
        <taxon>Bacillati</taxon>
        <taxon>Actinomycetota</taxon>
        <taxon>Actinomycetes</taxon>
        <taxon>Streptosporangiales</taxon>
        <taxon>Streptosporangiaceae</taxon>
        <taxon>Sphaerisporangium</taxon>
    </lineage>
</organism>
<reference evidence="2" key="1">
    <citation type="submission" date="2021-01" db="EMBL/GenBank/DDBJ databases">
        <title>Whole genome shotgun sequence of Sphaerisporangium rufum NBRC 109079.</title>
        <authorList>
            <person name="Komaki H."/>
            <person name="Tamura T."/>
        </authorList>
    </citation>
    <scope>NUCLEOTIDE SEQUENCE</scope>
    <source>
        <strain evidence="2">NBRC 109079</strain>
    </source>
</reference>
<dbReference type="AlphaFoldDB" id="A0A919R2A6"/>